<evidence type="ECO:0000313" key="3">
    <source>
        <dbReference type="Proteomes" id="UP000028990"/>
    </source>
</evidence>
<feature type="region of interest" description="Disordered" evidence="1">
    <location>
        <begin position="47"/>
        <end position="94"/>
    </location>
</feature>
<feature type="region of interest" description="Disordered" evidence="1">
    <location>
        <begin position="132"/>
        <end position="156"/>
    </location>
</feature>
<sequence length="156" mass="16378">MKHRAWELRVHTVSLPVLLLDGSPCPLFLLLDPLSRLMAQQAPWPGLAAATAGGPKAEEDSLPLSGGSEPGQQRHQIPVAAGGHPGSDTFISPHGASEALLQSHQGPGPARRCLVQSVPAGLFHTVQISQLQTHSEHSSDTAIGRRAATAHWAHGS</sequence>
<evidence type="ECO:0000313" key="2">
    <source>
        <dbReference type="EMBL" id="KFO27126.1"/>
    </source>
</evidence>
<evidence type="ECO:0000256" key="1">
    <source>
        <dbReference type="SAM" id="MobiDB-lite"/>
    </source>
</evidence>
<dbReference type="AlphaFoldDB" id="A0A091DWE5"/>
<proteinExistence type="predicted"/>
<reference evidence="2 3" key="1">
    <citation type="submission" date="2013-11" db="EMBL/GenBank/DDBJ databases">
        <title>The Damaraland mole rat (Fukomys damarensis) genome and evolution of African mole rats.</title>
        <authorList>
            <person name="Gladyshev V.N."/>
            <person name="Fang X."/>
        </authorList>
    </citation>
    <scope>NUCLEOTIDE SEQUENCE [LARGE SCALE GENOMIC DNA]</scope>
    <source>
        <tissue evidence="2">Liver</tissue>
    </source>
</reference>
<protein>
    <submittedName>
        <fullName evidence="2">Uncharacterized protein</fullName>
    </submittedName>
</protein>
<dbReference type="Proteomes" id="UP000028990">
    <property type="component" value="Unassembled WGS sequence"/>
</dbReference>
<name>A0A091DWE5_FUKDA</name>
<accession>A0A091DWE5</accession>
<gene>
    <name evidence="2" type="ORF">H920_11532</name>
</gene>
<organism evidence="2 3">
    <name type="scientific">Fukomys damarensis</name>
    <name type="common">Damaraland mole rat</name>
    <name type="synonym">Cryptomys damarensis</name>
    <dbReference type="NCBI Taxonomy" id="885580"/>
    <lineage>
        <taxon>Eukaryota</taxon>
        <taxon>Metazoa</taxon>
        <taxon>Chordata</taxon>
        <taxon>Craniata</taxon>
        <taxon>Vertebrata</taxon>
        <taxon>Euteleostomi</taxon>
        <taxon>Mammalia</taxon>
        <taxon>Eutheria</taxon>
        <taxon>Euarchontoglires</taxon>
        <taxon>Glires</taxon>
        <taxon>Rodentia</taxon>
        <taxon>Hystricomorpha</taxon>
        <taxon>Bathyergidae</taxon>
        <taxon>Fukomys</taxon>
    </lineage>
</organism>
<keyword evidence="3" id="KW-1185">Reference proteome</keyword>
<dbReference type="EMBL" id="KN123014">
    <property type="protein sequence ID" value="KFO27126.1"/>
    <property type="molecule type" value="Genomic_DNA"/>
</dbReference>